<evidence type="ECO:0000313" key="2">
    <source>
        <dbReference type="Proteomes" id="UP000044806"/>
    </source>
</evidence>
<proteinExistence type="predicted"/>
<evidence type="ECO:0000313" key="1">
    <source>
        <dbReference type="EMBL" id="CSB17957.1"/>
    </source>
</evidence>
<name>A0A655SDE9_VIBCL</name>
<reference evidence="1 2" key="1">
    <citation type="submission" date="2015-07" db="EMBL/GenBank/DDBJ databases">
        <authorList>
            <consortium name="Pathogen Informatics"/>
        </authorList>
    </citation>
    <scope>NUCLEOTIDE SEQUENCE [LARGE SCALE GENOMIC DNA]</scope>
    <source>
        <strain evidence="1 2">A51</strain>
    </source>
</reference>
<gene>
    <name evidence="1" type="ORF">ERS013165_03704</name>
</gene>
<accession>A0A655SDE9</accession>
<protein>
    <submittedName>
        <fullName evidence="1">Uncharacterized protein</fullName>
    </submittedName>
</protein>
<dbReference type="EMBL" id="CWOW01000038">
    <property type="protein sequence ID" value="CSB17957.1"/>
    <property type="molecule type" value="Genomic_DNA"/>
</dbReference>
<dbReference type="AlphaFoldDB" id="A0A655SDE9"/>
<sequence>MEVIKLPNNGICEWAGMEDYQLLSPSSTISAILTYIGEPPHGDSYHSLSINGKKCPGYAWGCLFAFSSDSRFLVCSWMEKLIERKTVVIDCIEEKYFILPTYIYMFSVEWPHVSGVGSQWDSLGYTFTGDENWLNY</sequence>
<organism evidence="1 2">
    <name type="scientific">Vibrio cholerae</name>
    <dbReference type="NCBI Taxonomy" id="666"/>
    <lineage>
        <taxon>Bacteria</taxon>
        <taxon>Pseudomonadati</taxon>
        <taxon>Pseudomonadota</taxon>
        <taxon>Gammaproteobacteria</taxon>
        <taxon>Vibrionales</taxon>
        <taxon>Vibrionaceae</taxon>
        <taxon>Vibrio</taxon>
    </lineage>
</organism>
<dbReference type="Proteomes" id="UP000044806">
    <property type="component" value="Unassembled WGS sequence"/>
</dbReference>